<gene>
    <name evidence="2" type="ORF">PXEA_LOCUS8517</name>
</gene>
<feature type="region of interest" description="Disordered" evidence="1">
    <location>
        <begin position="51"/>
        <end position="71"/>
    </location>
</feature>
<evidence type="ECO:0000256" key="1">
    <source>
        <dbReference type="SAM" id="MobiDB-lite"/>
    </source>
</evidence>
<dbReference type="EMBL" id="CAAALY010023347">
    <property type="protein sequence ID" value="VEL15077.1"/>
    <property type="molecule type" value="Genomic_DNA"/>
</dbReference>
<proteinExistence type="predicted"/>
<protein>
    <submittedName>
        <fullName evidence="2">Uncharacterized protein</fullName>
    </submittedName>
</protein>
<keyword evidence="3" id="KW-1185">Reference proteome</keyword>
<sequence>MFPRPITSIHGRSHIATVATGAGAAAPTCVSTTFSCDQPICPSGLEGGIGVATAGSRPTLPANSATAATNQQLSMRTVPPASAAGLSVHNSALSNLTVTASHSSEPHSRPAPTTQKSSLGCPSPRQQNFSEASSAASD</sequence>
<evidence type="ECO:0000313" key="3">
    <source>
        <dbReference type="Proteomes" id="UP000784294"/>
    </source>
</evidence>
<feature type="compositionally biased region" description="Polar residues" evidence="1">
    <location>
        <begin position="111"/>
        <end position="138"/>
    </location>
</feature>
<feature type="compositionally biased region" description="Polar residues" evidence="1">
    <location>
        <begin position="61"/>
        <end position="71"/>
    </location>
</feature>
<dbReference type="Proteomes" id="UP000784294">
    <property type="component" value="Unassembled WGS sequence"/>
</dbReference>
<dbReference type="AlphaFoldDB" id="A0A448WLW5"/>
<accession>A0A448WLW5</accession>
<organism evidence="2 3">
    <name type="scientific">Protopolystoma xenopodis</name>
    <dbReference type="NCBI Taxonomy" id="117903"/>
    <lineage>
        <taxon>Eukaryota</taxon>
        <taxon>Metazoa</taxon>
        <taxon>Spiralia</taxon>
        <taxon>Lophotrochozoa</taxon>
        <taxon>Platyhelminthes</taxon>
        <taxon>Monogenea</taxon>
        <taxon>Polyopisthocotylea</taxon>
        <taxon>Polystomatidea</taxon>
        <taxon>Polystomatidae</taxon>
        <taxon>Protopolystoma</taxon>
    </lineage>
</organism>
<feature type="region of interest" description="Disordered" evidence="1">
    <location>
        <begin position="96"/>
        <end position="138"/>
    </location>
</feature>
<comment type="caution">
    <text evidence="2">The sequence shown here is derived from an EMBL/GenBank/DDBJ whole genome shotgun (WGS) entry which is preliminary data.</text>
</comment>
<evidence type="ECO:0000313" key="2">
    <source>
        <dbReference type="EMBL" id="VEL15077.1"/>
    </source>
</evidence>
<reference evidence="2" key="1">
    <citation type="submission" date="2018-11" db="EMBL/GenBank/DDBJ databases">
        <authorList>
            <consortium name="Pathogen Informatics"/>
        </authorList>
    </citation>
    <scope>NUCLEOTIDE SEQUENCE</scope>
</reference>
<name>A0A448WLW5_9PLAT</name>